<evidence type="ECO:0000256" key="1">
    <source>
        <dbReference type="SAM" id="MobiDB-lite"/>
    </source>
</evidence>
<sequence length="197" mass="21478">MSRNIFIRAFSGVIPLTAPYQRPISSRLTFIPRTRFMTTKASSSMPKHTSKSTPTPMPTPTPTPSASVSSSSSPSPPQGKIKQFTKKYGPMGVSVYFALSVIDLSLTMAVISVKGADQAKQAEEWVLQKVKGWLGMSHTPSKIEKGEPSFGSLFVIAYGIHKTILLPIRLSLTAAITPIVAKRFKQWGLQKASKQVK</sequence>
<feature type="region of interest" description="Disordered" evidence="1">
    <location>
        <begin position="38"/>
        <end position="83"/>
    </location>
</feature>
<reference evidence="4" key="1">
    <citation type="submission" date="2015-06" db="EMBL/GenBank/DDBJ databases">
        <title>Expansion of signal transduction pathways in fungi by whole-genome duplication.</title>
        <authorList>
            <consortium name="DOE Joint Genome Institute"/>
            <person name="Corrochano L.M."/>
            <person name="Kuo A."/>
            <person name="Marcet-Houben M."/>
            <person name="Polaino S."/>
            <person name="Salamov A."/>
            <person name="Villalobos J.M."/>
            <person name="Alvarez M.I."/>
            <person name="Avalos J."/>
            <person name="Benito E.P."/>
            <person name="Benoit I."/>
            <person name="Burger G."/>
            <person name="Camino L.P."/>
            <person name="Canovas D."/>
            <person name="Cerda-Olmedo E."/>
            <person name="Cheng J.-F."/>
            <person name="Dominguez A."/>
            <person name="Elias M."/>
            <person name="Eslava A.P."/>
            <person name="Glaser F."/>
            <person name="Grimwood J."/>
            <person name="Gutierrez G."/>
            <person name="Heitman J."/>
            <person name="Henrissat B."/>
            <person name="Iturriaga E.A."/>
            <person name="Lang B.F."/>
            <person name="Lavin J.L."/>
            <person name="Lee S."/>
            <person name="Li W."/>
            <person name="Lindquist E."/>
            <person name="Lopez-Garcia S."/>
            <person name="Luque E.M."/>
            <person name="Marcos A.T."/>
            <person name="Martin J."/>
            <person name="McCluskey K."/>
            <person name="Medina H.R."/>
            <person name="Miralles-Duran A."/>
            <person name="Miyazaki A."/>
            <person name="Munoz-Torres E."/>
            <person name="Oguiza J.A."/>
            <person name="Ohm R."/>
            <person name="Olmedo M."/>
            <person name="Orejas M."/>
            <person name="Ortiz-Castellanos L."/>
            <person name="Pisabarro A.G."/>
            <person name="Rodriguez-Romero J."/>
            <person name="Ruiz-Herrera J."/>
            <person name="Ruiz-Vazquez R."/>
            <person name="Sanz C."/>
            <person name="Schackwitz W."/>
            <person name="Schmutz J."/>
            <person name="Shahriari M."/>
            <person name="Shelest E."/>
            <person name="Silva-Franco F."/>
            <person name="Soanes D."/>
            <person name="Syed K."/>
            <person name="Tagua V.G."/>
            <person name="Talbot N.J."/>
            <person name="Thon M."/>
            <person name="De vries R.P."/>
            <person name="Wiebenga A."/>
            <person name="Yadav J.S."/>
            <person name="Braun E.L."/>
            <person name="Baker S."/>
            <person name="Garre V."/>
            <person name="Horwitz B."/>
            <person name="Torres-Martinez S."/>
            <person name="Idnurm A."/>
            <person name="Herrera-Estrella A."/>
            <person name="Gabaldon T."/>
            <person name="Grigoriev I.V."/>
        </authorList>
    </citation>
    <scope>NUCLEOTIDE SEQUENCE [LARGE SCALE GENOMIC DNA]</scope>
    <source>
        <strain evidence="4">NRRL 1555(-)</strain>
    </source>
</reference>
<organism evidence="3 4">
    <name type="scientific">Phycomyces blakesleeanus (strain ATCC 8743b / DSM 1359 / FGSC 10004 / NBRC 33097 / NRRL 1555)</name>
    <dbReference type="NCBI Taxonomy" id="763407"/>
    <lineage>
        <taxon>Eukaryota</taxon>
        <taxon>Fungi</taxon>
        <taxon>Fungi incertae sedis</taxon>
        <taxon>Mucoromycota</taxon>
        <taxon>Mucoromycotina</taxon>
        <taxon>Mucoromycetes</taxon>
        <taxon>Mucorales</taxon>
        <taxon>Phycomycetaceae</taxon>
        <taxon>Phycomyces</taxon>
    </lineage>
</organism>
<evidence type="ECO:0000313" key="4">
    <source>
        <dbReference type="Proteomes" id="UP000077315"/>
    </source>
</evidence>
<dbReference type="FunCoup" id="A0A167LNJ3">
    <property type="interactions" value="235"/>
</dbReference>
<dbReference type="GeneID" id="28992899"/>
<dbReference type="AlphaFoldDB" id="A0A167LNJ3"/>
<protein>
    <recommendedName>
        <fullName evidence="2">DUF1279 domain-containing protein</fullName>
    </recommendedName>
</protein>
<dbReference type="Pfam" id="PF06916">
    <property type="entry name" value="FAM210A-B_dom"/>
    <property type="match status" value="1"/>
</dbReference>
<dbReference type="EMBL" id="KV440987">
    <property type="protein sequence ID" value="OAD70798.1"/>
    <property type="molecule type" value="Genomic_DNA"/>
</dbReference>
<feature type="domain" description="DUF1279" evidence="2">
    <location>
        <begin position="80"/>
        <end position="179"/>
    </location>
</feature>
<feature type="compositionally biased region" description="Low complexity" evidence="1">
    <location>
        <begin position="41"/>
        <end position="54"/>
    </location>
</feature>
<proteinExistence type="predicted"/>
<dbReference type="STRING" id="763407.A0A167LNJ3"/>
<feature type="compositionally biased region" description="Low complexity" evidence="1">
    <location>
        <begin position="64"/>
        <end position="73"/>
    </location>
</feature>
<dbReference type="GO" id="GO:0005739">
    <property type="term" value="C:mitochondrion"/>
    <property type="evidence" value="ECO:0007669"/>
    <property type="project" value="TreeGrafter"/>
</dbReference>
<keyword evidence="4" id="KW-1185">Reference proteome</keyword>
<dbReference type="PANTHER" id="PTHR21377">
    <property type="entry name" value="PROTEIN FAM210B, MITOCHONDRIAL"/>
    <property type="match status" value="1"/>
</dbReference>
<dbReference type="PANTHER" id="PTHR21377:SF0">
    <property type="entry name" value="PROTEIN FAM210B, MITOCHONDRIAL"/>
    <property type="match status" value="1"/>
</dbReference>
<dbReference type="OrthoDB" id="426386at2759"/>
<dbReference type="Proteomes" id="UP000077315">
    <property type="component" value="Unassembled WGS sequence"/>
</dbReference>
<evidence type="ECO:0000313" key="3">
    <source>
        <dbReference type="EMBL" id="OAD70798.1"/>
    </source>
</evidence>
<dbReference type="RefSeq" id="XP_018288838.1">
    <property type="nucleotide sequence ID" value="XM_018431993.1"/>
</dbReference>
<gene>
    <name evidence="3" type="ORF">PHYBLDRAFT_148021</name>
</gene>
<evidence type="ECO:0000259" key="2">
    <source>
        <dbReference type="Pfam" id="PF06916"/>
    </source>
</evidence>
<accession>A0A167LNJ3</accession>
<dbReference type="VEuPathDB" id="FungiDB:PHYBLDRAFT_148021"/>
<name>A0A167LNJ3_PHYB8</name>
<dbReference type="InterPro" id="IPR009688">
    <property type="entry name" value="FAM210A/B-like_dom"/>
</dbReference>
<dbReference type="InterPro" id="IPR045866">
    <property type="entry name" value="FAM210A/B-like"/>
</dbReference>
<dbReference type="InParanoid" id="A0A167LNJ3"/>